<feature type="domain" description="O-methyltransferase C-terminal" evidence="4">
    <location>
        <begin position="21"/>
        <end position="123"/>
    </location>
</feature>
<organism evidence="5 6">
    <name type="scientific">Nepenthes gracilis</name>
    <name type="common">Slender pitcher plant</name>
    <dbReference type="NCBI Taxonomy" id="150966"/>
    <lineage>
        <taxon>Eukaryota</taxon>
        <taxon>Viridiplantae</taxon>
        <taxon>Streptophyta</taxon>
        <taxon>Embryophyta</taxon>
        <taxon>Tracheophyta</taxon>
        <taxon>Spermatophyta</taxon>
        <taxon>Magnoliopsida</taxon>
        <taxon>eudicotyledons</taxon>
        <taxon>Gunneridae</taxon>
        <taxon>Pentapetalae</taxon>
        <taxon>Caryophyllales</taxon>
        <taxon>Nepenthaceae</taxon>
        <taxon>Nepenthes</taxon>
    </lineage>
</organism>
<evidence type="ECO:0000313" key="6">
    <source>
        <dbReference type="Proteomes" id="UP001279734"/>
    </source>
</evidence>
<evidence type="ECO:0000256" key="3">
    <source>
        <dbReference type="ARBA" id="ARBA00022691"/>
    </source>
</evidence>
<accession>A0AAD3TGL8</accession>
<name>A0AAD3TGL8_NEPGR</name>
<dbReference type="Gene3D" id="3.40.50.150">
    <property type="entry name" value="Vaccinia Virus protein VP39"/>
    <property type="match status" value="1"/>
</dbReference>
<sequence>MKIEDSYYMTRHIACAGRSYRLKDAVLEGTESAFNKAYGTRVYEYCGKDPRFNSIFNEAMSNHSTITVRKILDNYDGFKDLSSLVDVGGGIEVTLSMIVSKYPTIKGINFDLSHIVENAASFSGISADNTTILQIPLHTTVSSSMFYRGNRTLLW</sequence>
<proteinExistence type="predicted"/>
<evidence type="ECO:0000313" key="5">
    <source>
        <dbReference type="EMBL" id="GMH29540.1"/>
    </source>
</evidence>
<keyword evidence="3" id="KW-0949">S-adenosyl-L-methionine</keyword>
<dbReference type="InterPro" id="IPR029063">
    <property type="entry name" value="SAM-dependent_MTases_sf"/>
</dbReference>
<dbReference type="GO" id="GO:0008171">
    <property type="term" value="F:O-methyltransferase activity"/>
    <property type="evidence" value="ECO:0007669"/>
    <property type="project" value="InterPro"/>
</dbReference>
<evidence type="ECO:0000259" key="4">
    <source>
        <dbReference type="Pfam" id="PF00891"/>
    </source>
</evidence>
<gene>
    <name evidence="5" type="ORF">Nepgr_031383</name>
</gene>
<dbReference type="Pfam" id="PF00891">
    <property type="entry name" value="Methyltransf_2"/>
    <property type="match status" value="1"/>
</dbReference>
<keyword evidence="1" id="KW-0489">Methyltransferase</keyword>
<keyword evidence="2" id="KW-0808">Transferase</keyword>
<dbReference type="PROSITE" id="PS51683">
    <property type="entry name" value="SAM_OMT_II"/>
    <property type="match status" value="1"/>
</dbReference>
<dbReference type="Proteomes" id="UP001279734">
    <property type="component" value="Unassembled WGS sequence"/>
</dbReference>
<dbReference type="GO" id="GO:0032259">
    <property type="term" value="P:methylation"/>
    <property type="evidence" value="ECO:0007669"/>
    <property type="project" value="UniProtKB-KW"/>
</dbReference>
<dbReference type="InterPro" id="IPR016461">
    <property type="entry name" value="COMT-like"/>
</dbReference>
<dbReference type="InterPro" id="IPR001077">
    <property type="entry name" value="COMT_C"/>
</dbReference>
<evidence type="ECO:0000256" key="1">
    <source>
        <dbReference type="ARBA" id="ARBA00022603"/>
    </source>
</evidence>
<keyword evidence="6" id="KW-1185">Reference proteome</keyword>
<dbReference type="SUPFAM" id="SSF53335">
    <property type="entry name" value="S-adenosyl-L-methionine-dependent methyltransferases"/>
    <property type="match status" value="1"/>
</dbReference>
<dbReference type="AlphaFoldDB" id="A0AAD3TGL8"/>
<evidence type="ECO:0000256" key="2">
    <source>
        <dbReference type="ARBA" id="ARBA00022679"/>
    </source>
</evidence>
<dbReference type="EMBL" id="BSYO01000036">
    <property type="protein sequence ID" value="GMH29540.1"/>
    <property type="molecule type" value="Genomic_DNA"/>
</dbReference>
<reference evidence="5" key="1">
    <citation type="submission" date="2023-05" db="EMBL/GenBank/DDBJ databases">
        <title>Nepenthes gracilis genome sequencing.</title>
        <authorList>
            <person name="Fukushima K."/>
        </authorList>
    </citation>
    <scope>NUCLEOTIDE SEQUENCE</scope>
    <source>
        <strain evidence="5">SING2019-196</strain>
    </source>
</reference>
<protein>
    <recommendedName>
        <fullName evidence="4">O-methyltransferase C-terminal domain-containing protein</fullName>
    </recommendedName>
</protein>
<dbReference type="PANTHER" id="PTHR11746">
    <property type="entry name" value="O-METHYLTRANSFERASE"/>
    <property type="match status" value="1"/>
</dbReference>
<comment type="caution">
    <text evidence="5">The sequence shown here is derived from an EMBL/GenBank/DDBJ whole genome shotgun (WGS) entry which is preliminary data.</text>
</comment>